<dbReference type="InterPro" id="IPR029428">
    <property type="entry name" value="MCRIP"/>
</dbReference>
<evidence type="ECO:0000256" key="5">
    <source>
        <dbReference type="ARBA" id="ARBA00023242"/>
    </source>
</evidence>
<evidence type="ECO:0000313" key="7">
    <source>
        <dbReference type="EMBL" id="ENN73105.1"/>
    </source>
</evidence>
<evidence type="ECO:0000256" key="6">
    <source>
        <dbReference type="SAM" id="MobiDB-lite"/>
    </source>
</evidence>
<evidence type="ECO:0000256" key="2">
    <source>
        <dbReference type="ARBA" id="ARBA00004210"/>
    </source>
</evidence>
<gene>
    <name evidence="9" type="primary">109542302</name>
    <name evidence="8" type="ORF">D910_02812</name>
    <name evidence="7" type="ORF">YQE_10246</name>
</gene>
<sequence>MSGPRMGNMGPMNGNRRPNNLSRMNYHDGRGNSSYQDHRQCYNEHRHSSHEGRHDNRPQSHDVRHEHRSHDSRPHENRPSAAHHVPQTPVYSQHEELVKFVHDSWSKVEMDKGSNNIAYYEGPEDFRKPEFQPFDLEALWGRKMHQNLQHHSS</sequence>
<reference evidence="9" key="2">
    <citation type="submission" date="2024-08" db="UniProtKB">
        <authorList>
            <consortium name="EnsemblMetazoa"/>
        </authorList>
    </citation>
    <scope>IDENTIFICATION</scope>
</reference>
<keyword evidence="10" id="KW-1185">Reference proteome</keyword>
<evidence type="ECO:0000256" key="3">
    <source>
        <dbReference type="ARBA" id="ARBA00010821"/>
    </source>
</evidence>
<dbReference type="GO" id="GO:0010494">
    <property type="term" value="C:cytoplasmic stress granule"/>
    <property type="evidence" value="ECO:0007669"/>
    <property type="project" value="UniProtKB-SubCell"/>
</dbReference>
<accession>N6TV23</accession>
<feature type="compositionally biased region" description="Basic and acidic residues" evidence="6">
    <location>
        <begin position="25"/>
        <end position="78"/>
    </location>
</feature>
<keyword evidence="4" id="KW-0963">Cytoplasm</keyword>
<comment type="similarity">
    <text evidence="3">Belongs to the MCRIP family.</text>
</comment>
<dbReference type="STRING" id="77166.N6TV23"/>
<evidence type="ECO:0000256" key="1">
    <source>
        <dbReference type="ARBA" id="ARBA00004123"/>
    </source>
</evidence>
<evidence type="ECO:0000313" key="10">
    <source>
        <dbReference type="Proteomes" id="UP000019118"/>
    </source>
</evidence>
<evidence type="ECO:0000313" key="9">
    <source>
        <dbReference type="EnsemblMetazoa" id="XP_019767037.1"/>
    </source>
</evidence>
<dbReference type="EnsemblMetazoa" id="XM_019911478.1">
    <property type="protein sequence ID" value="XP_019767037.1"/>
    <property type="gene ID" value="LOC109542302"/>
</dbReference>
<dbReference type="KEGG" id="dpa:109542302"/>
<dbReference type="HOGENOM" id="CLU_1715138_0_0_1"/>
<dbReference type="OrthoDB" id="8170061at2759"/>
<evidence type="ECO:0000313" key="8">
    <source>
        <dbReference type="EMBL" id="ERL85392.1"/>
    </source>
</evidence>
<protein>
    <submittedName>
        <fullName evidence="7 9">Uncharacterized protein</fullName>
    </submittedName>
</protein>
<name>N6TV23_DENPD</name>
<evidence type="ECO:0000313" key="11">
    <source>
        <dbReference type="Proteomes" id="UP000030742"/>
    </source>
</evidence>
<dbReference type="EMBL" id="KB631687">
    <property type="protein sequence ID" value="ERL85392.1"/>
    <property type="molecule type" value="Genomic_DNA"/>
</dbReference>
<feature type="non-terminal residue" evidence="7">
    <location>
        <position position="1"/>
    </location>
</feature>
<dbReference type="AlphaFoldDB" id="N6TV23"/>
<dbReference type="Proteomes" id="UP000019118">
    <property type="component" value="Unassembled WGS sequence"/>
</dbReference>
<evidence type="ECO:0000256" key="4">
    <source>
        <dbReference type="ARBA" id="ARBA00022490"/>
    </source>
</evidence>
<feature type="region of interest" description="Disordered" evidence="6">
    <location>
        <begin position="1"/>
        <end position="94"/>
    </location>
</feature>
<organism evidence="7">
    <name type="scientific">Dendroctonus ponderosae</name>
    <name type="common">Mountain pine beetle</name>
    <dbReference type="NCBI Taxonomy" id="77166"/>
    <lineage>
        <taxon>Eukaryota</taxon>
        <taxon>Metazoa</taxon>
        <taxon>Ecdysozoa</taxon>
        <taxon>Arthropoda</taxon>
        <taxon>Hexapoda</taxon>
        <taxon>Insecta</taxon>
        <taxon>Pterygota</taxon>
        <taxon>Neoptera</taxon>
        <taxon>Endopterygota</taxon>
        <taxon>Coleoptera</taxon>
        <taxon>Polyphaga</taxon>
        <taxon>Cucujiformia</taxon>
        <taxon>Curculionidae</taxon>
        <taxon>Scolytinae</taxon>
        <taxon>Dendroctonus</taxon>
    </lineage>
</organism>
<dbReference type="Proteomes" id="UP000030742">
    <property type="component" value="Unassembled WGS sequence"/>
</dbReference>
<comment type="subcellular location">
    <subcellularLocation>
        <location evidence="2">Cytoplasm</location>
        <location evidence="2">Stress granule</location>
    </subcellularLocation>
    <subcellularLocation>
        <location evidence="1">Nucleus</location>
    </subcellularLocation>
</comment>
<dbReference type="OMA" id="YINEAWN"/>
<dbReference type="GO" id="GO:0005634">
    <property type="term" value="C:nucleus"/>
    <property type="evidence" value="ECO:0007669"/>
    <property type="project" value="UniProtKB-SubCell"/>
</dbReference>
<keyword evidence="5" id="KW-0539">Nucleus</keyword>
<proteinExistence type="inferred from homology"/>
<dbReference type="Pfam" id="PF14799">
    <property type="entry name" value="FAM195"/>
    <property type="match status" value="1"/>
</dbReference>
<dbReference type="EMBL" id="KB741180">
    <property type="protein sequence ID" value="ENN73105.1"/>
    <property type="molecule type" value="Genomic_DNA"/>
</dbReference>
<feature type="compositionally biased region" description="Low complexity" evidence="6">
    <location>
        <begin position="1"/>
        <end position="20"/>
    </location>
</feature>
<reference evidence="10 11" key="1">
    <citation type="journal article" date="2013" name="Genome Biol.">
        <title>Draft genome of the mountain pine beetle, Dendroctonus ponderosae Hopkins, a major forest pest.</title>
        <authorList>
            <person name="Keeling C.I."/>
            <person name="Yuen M.M."/>
            <person name="Liao N.Y."/>
            <person name="Docking T.R."/>
            <person name="Chan S.K."/>
            <person name="Taylor G.A."/>
            <person name="Palmquist D.L."/>
            <person name="Jackman S.D."/>
            <person name="Nguyen A."/>
            <person name="Li M."/>
            <person name="Henderson H."/>
            <person name="Janes J.K."/>
            <person name="Zhao Y."/>
            <person name="Pandoh P."/>
            <person name="Moore R."/>
            <person name="Sperling F.A."/>
            <person name="Huber D.P."/>
            <person name="Birol I."/>
            <person name="Jones S.J."/>
            <person name="Bohlmann J."/>
        </authorList>
    </citation>
    <scope>NUCLEOTIDE SEQUENCE</scope>
</reference>